<name>A0AAD8V2U0_9PEZI</name>
<proteinExistence type="predicted"/>
<dbReference type="PANTHER" id="PTHR24148">
    <property type="entry name" value="ANKYRIN REPEAT DOMAIN-CONTAINING PROTEIN 39 HOMOLOG-RELATED"/>
    <property type="match status" value="1"/>
</dbReference>
<evidence type="ECO:0000259" key="1">
    <source>
        <dbReference type="Pfam" id="PF06985"/>
    </source>
</evidence>
<protein>
    <submittedName>
        <fullName evidence="2">Heterokaryon incompatibility protein</fullName>
    </submittedName>
</protein>
<comment type="caution">
    <text evidence="2">The sequence shown here is derived from an EMBL/GenBank/DDBJ whole genome shotgun (WGS) entry which is preliminary data.</text>
</comment>
<keyword evidence="3" id="KW-1185">Reference proteome</keyword>
<dbReference type="RefSeq" id="XP_060413673.1">
    <property type="nucleotide sequence ID" value="XM_060557918.1"/>
</dbReference>
<dbReference type="EMBL" id="JAHLJV010000033">
    <property type="protein sequence ID" value="KAK1590175.1"/>
    <property type="molecule type" value="Genomic_DNA"/>
</dbReference>
<dbReference type="AlphaFoldDB" id="A0AAD8V2U0"/>
<sequence>MSAFQYAEELRGSEIRLLQLHPGDWLEGLEATMYVADRSGQYTALSYAWGSTRASNQIIVSGKVHYITFNLDRALRAVRRRAEPVVLWVDSICINQYNAVEKSCQVGSMHDIFGRATDVIAYLGDGLDRSLKDYPRRFKRLGQDSPVHFSGTRKDEALAYQYLADIWKKLPPGSMSENDEIVSLFSFFVAFSFESMNDNFLDDHFTSLTTNHSIEDQRIQLIIAERIRLFATSDWWNRMWVIQEACVAKNLTIAYGRVTLPFTFIVDATENFLQLSSLRSKELNQVMSYLAEKLYAIDTMRFPGTFRDAAHITTTSPLLWLLRKFRSRKSSEPRDKVFALLQLAQDLKKERVFQHSDVGIKANYDTYTSSSLFTEVTYEIILQTGLIWMATFDLLAKSRRDTPSWVPDWSSDNVAPGFDQRRFRLHGEIPLHFNASRAMFTECSVDQTASSGTTLVPRQYIKRLVATEDSPHWKPVHLLPTLARYIKNSQDPEDQHPQALILNGVKCGLVETVSEVILSDLSNVASAIVQIRPSNGMHKVWKIYRQSFLDVIATCLCYSLRVSNENGGCLHPLEPEQRRRVTSWLLEKYELGSLKEGGYKDMPNGNTETLDSNPLTQTLTFGGASVWAPGSQSLLDETETAPKDLDSQKPLEVEEIRWIEDTVRTMTAGHRLFITELGQVGVGPESMCMGDEVYILEGGLMPYILRGYTGSLEFLPYQTGRLDNLGNVRRTTMVGSCYADGAMRWGHEADQWEDDPRDIEHLDSKLRRRLYNGKILEEGLAII</sequence>
<evidence type="ECO:0000313" key="3">
    <source>
        <dbReference type="Proteomes" id="UP001230504"/>
    </source>
</evidence>
<dbReference type="GeneID" id="85442158"/>
<dbReference type="PANTHER" id="PTHR24148:SF82">
    <property type="entry name" value="HETEROKARYON INCOMPATIBILITY DOMAIN-CONTAINING PROTEIN"/>
    <property type="match status" value="1"/>
</dbReference>
<gene>
    <name evidence="2" type="ORF">LY79DRAFT_555292</name>
</gene>
<dbReference type="InterPro" id="IPR052895">
    <property type="entry name" value="HetReg/Transcr_Mod"/>
</dbReference>
<dbReference type="Proteomes" id="UP001230504">
    <property type="component" value="Unassembled WGS sequence"/>
</dbReference>
<feature type="domain" description="Heterokaryon incompatibility" evidence="1">
    <location>
        <begin position="42"/>
        <end position="244"/>
    </location>
</feature>
<evidence type="ECO:0000313" key="2">
    <source>
        <dbReference type="EMBL" id="KAK1590175.1"/>
    </source>
</evidence>
<dbReference type="Pfam" id="PF06985">
    <property type="entry name" value="HET"/>
    <property type="match status" value="1"/>
</dbReference>
<reference evidence="2" key="1">
    <citation type="submission" date="2021-06" db="EMBL/GenBank/DDBJ databases">
        <title>Comparative genomics, transcriptomics and evolutionary studies reveal genomic signatures of adaptation to plant cell wall in hemibiotrophic fungi.</title>
        <authorList>
            <consortium name="DOE Joint Genome Institute"/>
            <person name="Baroncelli R."/>
            <person name="Diaz J.F."/>
            <person name="Benocci T."/>
            <person name="Peng M."/>
            <person name="Battaglia E."/>
            <person name="Haridas S."/>
            <person name="Andreopoulos W."/>
            <person name="Labutti K."/>
            <person name="Pangilinan J."/>
            <person name="Floch G.L."/>
            <person name="Makela M.R."/>
            <person name="Henrissat B."/>
            <person name="Grigoriev I.V."/>
            <person name="Crouch J.A."/>
            <person name="De Vries R.P."/>
            <person name="Sukno S.A."/>
            <person name="Thon M.R."/>
        </authorList>
    </citation>
    <scope>NUCLEOTIDE SEQUENCE</scope>
    <source>
        <strain evidence="2">CBS 125086</strain>
    </source>
</reference>
<accession>A0AAD8V2U0</accession>
<dbReference type="InterPro" id="IPR010730">
    <property type="entry name" value="HET"/>
</dbReference>
<organism evidence="2 3">
    <name type="scientific">Colletotrichum navitas</name>
    <dbReference type="NCBI Taxonomy" id="681940"/>
    <lineage>
        <taxon>Eukaryota</taxon>
        <taxon>Fungi</taxon>
        <taxon>Dikarya</taxon>
        <taxon>Ascomycota</taxon>
        <taxon>Pezizomycotina</taxon>
        <taxon>Sordariomycetes</taxon>
        <taxon>Hypocreomycetidae</taxon>
        <taxon>Glomerellales</taxon>
        <taxon>Glomerellaceae</taxon>
        <taxon>Colletotrichum</taxon>
        <taxon>Colletotrichum graminicola species complex</taxon>
    </lineage>
</organism>